<name>A6HP00_RAT</name>
<dbReference type="Gene3D" id="2.40.100.10">
    <property type="entry name" value="Cyclophilin-like"/>
    <property type="match status" value="1"/>
</dbReference>
<dbReference type="AlphaFoldDB" id="A6HP00"/>
<reference evidence="3" key="1">
    <citation type="submission" date="2005-09" db="EMBL/GenBank/DDBJ databases">
        <authorList>
            <person name="Mural R.J."/>
            <person name="Li P.W."/>
            <person name="Adams M.D."/>
            <person name="Amanatides P.G."/>
            <person name="Baden-Tillson H."/>
            <person name="Barnstead M."/>
            <person name="Chin S.H."/>
            <person name="Dew I."/>
            <person name="Evans C.A."/>
            <person name="Ferriera S."/>
            <person name="Flanigan M."/>
            <person name="Fosler C."/>
            <person name="Glodek A."/>
            <person name="Gu Z."/>
            <person name="Holt R.A."/>
            <person name="Jennings D."/>
            <person name="Kraft C.L."/>
            <person name="Lu F."/>
            <person name="Nguyen T."/>
            <person name="Nusskern D.R."/>
            <person name="Pfannkoch C.M."/>
            <person name="Sitter C."/>
            <person name="Sutton G.G."/>
            <person name="Venter J.C."/>
            <person name="Wang Z."/>
            <person name="Woodage T."/>
            <person name="Zheng X.H."/>
            <person name="Zhong F."/>
        </authorList>
    </citation>
    <scope>NUCLEOTIDE SEQUENCE [LARGE SCALE GENOMIC DNA]</scope>
    <source>
        <strain>BN</strain>
        <strain evidence="3">Sprague-Dawley</strain>
    </source>
</reference>
<dbReference type="Proteomes" id="UP000234681">
    <property type="component" value="Chromosome 3"/>
</dbReference>
<dbReference type="PANTHER" id="PTHR11071">
    <property type="entry name" value="PEPTIDYL-PROLYL CIS-TRANS ISOMERASE"/>
    <property type="match status" value="1"/>
</dbReference>
<evidence type="ECO:0000313" key="3">
    <source>
        <dbReference type="Proteomes" id="UP000234681"/>
    </source>
</evidence>
<protein>
    <submittedName>
        <fullName evidence="2">RCG27263</fullName>
    </submittedName>
</protein>
<evidence type="ECO:0000313" key="2">
    <source>
        <dbReference type="EMBL" id="EDL79751.1"/>
    </source>
</evidence>
<organism evidence="2 3">
    <name type="scientific">Rattus norvegicus</name>
    <name type="common">Rat</name>
    <dbReference type="NCBI Taxonomy" id="10116"/>
    <lineage>
        <taxon>Eukaryota</taxon>
        <taxon>Metazoa</taxon>
        <taxon>Chordata</taxon>
        <taxon>Craniata</taxon>
        <taxon>Vertebrata</taxon>
        <taxon>Euteleostomi</taxon>
        <taxon>Mammalia</taxon>
        <taxon>Eutheria</taxon>
        <taxon>Euarchontoglires</taxon>
        <taxon>Glires</taxon>
        <taxon>Rodentia</taxon>
        <taxon>Myomorpha</taxon>
        <taxon>Muroidea</taxon>
        <taxon>Muridae</taxon>
        <taxon>Murinae</taxon>
        <taxon>Rattus</taxon>
    </lineage>
</organism>
<accession>A6HP00</accession>
<dbReference type="InterPro" id="IPR029000">
    <property type="entry name" value="Cyclophilin-like_dom_sf"/>
</dbReference>
<dbReference type="EMBL" id="CH473949">
    <property type="protein sequence ID" value="EDL79751.1"/>
    <property type="molecule type" value="Genomic_DNA"/>
</dbReference>
<sequence length="75" mass="8483">MCSLTHCIFELFTCSCKDSQKHVLSTAGEGFGEKGFSFHRIFPRLLCQGGDFRSHPVTGGKSIYEEKFESKNFEI</sequence>
<dbReference type="PANTHER" id="PTHR11071:SF561">
    <property type="entry name" value="PEPTIDYL-PROLYL CIS-TRANS ISOMERASE D-RELATED"/>
    <property type="match status" value="1"/>
</dbReference>
<feature type="domain" description="PPIase cyclophilin-type" evidence="1">
    <location>
        <begin position="9"/>
        <end position="75"/>
    </location>
</feature>
<dbReference type="PROSITE" id="PS50072">
    <property type="entry name" value="CSA_PPIASE_2"/>
    <property type="match status" value="1"/>
</dbReference>
<dbReference type="GO" id="GO:0003755">
    <property type="term" value="F:peptidyl-prolyl cis-trans isomerase activity"/>
    <property type="evidence" value="ECO:0007669"/>
    <property type="project" value="InterPro"/>
</dbReference>
<evidence type="ECO:0000259" key="1">
    <source>
        <dbReference type="PROSITE" id="PS50072"/>
    </source>
</evidence>
<gene>
    <name evidence="2" type="ORF">rCG_27263</name>
</gene>
<dbReference type="SUPFAM" id="SSF50891">
    <property type="entry name" value="Cyclophilin-like"/>
    <property type="match status" value="1"/>
</dbReference>
<dbReference type="InterPro" id="IPR002130">
    <property type="entry name" value="Cyclophilin-type_PPIase_dom"/>
</dbReference>
<proteinExistence type="predicted"/>